<reference evidence="14 15" key="1">
    <citation type="journal article" date="2023" name="Insect Mol. Biol.">
        <title>Genome sequencing provides insights into the evolution of gene families encoding plant cell wall-degrading enzymes in longhorned beetles.</title>
        <authorList>
            <person name="Shin N.R."/>
            <person name="Okamura Y."/>
            <person name="Kirsch R."/>
            <person name="Pauchet Y."/>
        </authorList>
    </citation>
    <scope>NUCLEOTIDE SEQUENCE [LARGE SCALE GENOMIC DNA]</scope>
    <source>
        <strain evidence="14">EAD_L_NR</strain>
    </source>
</reference>
<dbReference type="SUPFAM" id="SSF57716">
    <property type="entry name" value="Glucocorticoid receptor-like (DNA-binding domain)"/>
    <property type="match status" value="1"/>
</dbReference>
<evidence type="ECO:0000256" key="4">
    <source>
        <dbReference type="ARBA" id="ARBA00022833"/>
    </source>
</evidence>
<dbReference type="PROSITE" id="PS51843">
    <property type="entry name" value="NR_LBD"/>
    <property type="match status" value="1"/>
</dbReference>
<evidence type="ECO:0000259" key="13">
    <source>
        <dbReference type="PROSITE" id="PS51843"/>
    </source>
</evidence>
<dbReference type="GO" id="GO:0005634">
    <property type="term" value="C:nucleus"/>
    <property type="evidence" value="ECO:0007669"/>
    <property type="project" value="UniProtKB-SubCell"/>
</dbReference>
<dbReference type="GO" id="GO:0004879">
    <property type="term" value="F:nuclear receptor activity"/>
    <property type="evidence" value="ECO:0007669"/>
    <property type="project" value="InterPro"/>
</dbReference>
<evidence type="ECO:0000256" key="5">
    <source>
        <dbReference type="ARBA" id="ARBA00023015"/>
    </source>
</evidence>
<dbReference type="PRINTS" id="PR00398">
    <property type="entry name" value="STRDHORMONER"/>
</dbReference>
<dbReference type="Pfam" id="PF00104">
    <property type="entry name" value="Hormone_recep"/>
    <property type="match status" value="1"/>
</dbReference>
<keyword evidence="8 10" id="KW-0675">Receptor</keyword>
<name>A0AAV8VS36_9CUCU</name>
<evidence type="ECO:0000313" key="15">
    <source>
        <dbReference type="Proteomes" id="UP001159042"/>
    </source>
</evidence>
<feature type="region of interest" description="Disordered" evidence="11">
    <location>
        <begin position="1"/>
        <end position="55"/>
    </location>
</feature>
<evidence type="ECO:0000259" key="12">
    <source>
        <dbReference type="PROSITE" id="PS51030"/>
    </source>
</evidence>
<dbReference type="PROSITE" id="PS51030">
    <property type="entry name" value="NUCLEAR_REC_DBD_2"/>
    <property type="match status" value="1"/>
</dbReference>
<organism evidence="14 15">
    <name type="scientific">Exocentrus adspersus</name>
    <dbReference type="NCBI Taxonomy" id="1586481"/>
    <lineage>
        <taxon>Eukaryota</taxon>
        <taxon>Metazoa</taxon>
        <taxon>Ecdysozoa</taxon>
        <taxon>Arthropoda</taxon>
        <taxon>Hexapoda</taxon>
        <taxon>Insecta</taxon>
        <taxon>Pterygota</taxon>
        <taxon>Neoptera</taxon>
        <taxon>Endopterygota</taxon>
        <taxon>Coleoptera</taxon>
        <taxon>Polyphaga</taxon>
        <taxon>Cucujiformia</taxon>
        <taxon>Chrysomeloidea</taxon>
        <taxon>Cerambycidae</taxon>
        <taxon>Lamiinae</taxon>
        <taxon>Acanthocinini</taxon>
        <taxon>Exocentrus</taxon>
    </lineage>
</organism>
<comment type="subcellular location">
    <subcellularLocation>
        <location evidence="1 10">Nucleus</location>
    </subcellularLocation>
</comment>
<keyword evidence="5 10" id="KW-0805">Transcription regulation</keyword>
<comment type="similarity">
    <text evidence="10">Belongs to the nuclear hormone receptor family.</text>
</comment>
<feature type="region of interest" description="Disordered" evidence="11">
    <location>
        <begin position="70"/>
        <end position="94"/>
    </location>
</feature>
<accession>A0AAV8VS36</accession>
<dbReference type="Proteomes" id="UP001159042">
    <property type="component" value="Unassembled WGS sequence"/>
</dbReference>
<evidence type="ECO:0000256" key="9">
    <source>
        <dbReference type="ARBA" id="ARBA00023242"/>
    </source>
</evidence>
<keyword evidence="6 10" id="KW-0238">DNA-binding</keyword>
<dbReference type="CDD" id="cd07167">
    <property type="entry name" value="NR_DBD_Lrh-1_like"/>
    <property type="match status" value="1"/>
</dbReference>
<dbReference type="CDD" id="cd06930">
    <property type="entry name" value="NR_LBD_F2"/>
    <property type="match status" value="1"/>
</dbReference>
<feature type="domain" description="Nuclear receptor" evidence="12">
    <location>
        <begin position="303"/>
        <end position="378"/>
    </location>
</feature>
<evidence type="ECO:0000256" key="3">
    <source>
        <dbReference type="ARBA" id="ARBA00022771"/>
    </source>
</evidence>
<dbReference type="PRINTS" id="PR00047">
    <property type="entry name" value="STROIDFINGER"/>
</dbReference>
<feature type="compositionally biased region" description="Polar residues" evidence="11">
    <location>
        <begin position="8"/>
        <end position="37"/>
    </location>
</feature>
<dbReference type="PANTHER" id="PTHR24086:SF25">
    <property type="entry name" value="NUCLEAR HORMONE RECEPTOR FTZ-F1 BETA"/>
    <property type="match status" value="1"/>
</dbReference>
<dbReference type="InterPro" id="IPR016355">
    <property type="entry name" value="NR5-like"/>
</dbReference>
<proteinExistence type="inferred from homology"/>
<evidence type="ECO:0000256" key="6">
    <source>
        <dbReference type="ARBA" id="ARBA00023125"/>
    </source>
</evidence>
<dbReference type="InterPro" id="IPR000536">
    <property type="entry name" value="Nucl_hrmn_rcpt_lig-bd"/>
</dbReference>
<protein>
    <recommendedName>
        <fullName evidence="16">Nuclear hormone receptor FTZ-F1 beta</fullName>
    </recommendedName>
</protein>
<keyword evidence="7 10" id="KW-0804">Transcription</keyword>
<dbReference type="SUPFAM" id="SSF48508">
    <property type="entry name" value="Nuclear receptor ligand-binding domain"/>
    <property type="match status" value="1"/>
</dbReference>
<evidence type="ECO:0000313" key="14">
    <source>
        <dbReference type="EMBL" id="KAJ8917113.1"/>
    </source>
</evidence>
<keyword evidence="9 10" id="KW-0539">Nucleus</keyword>
<dbReference type="SMART" id="SM00399">
    <property type="entry name" value="ZnF_C4"/>
    <property type="match status" value="1"/>
</dbReference>
<gene>
    <name evidence="14" type="ORF">NQ315_012603</name>
</gene>
<keyword evidence="4 10" id="KW-0862">Zinc</keyword>
<dbReference type="InterPro" id="IPR013088">
    <property type="entry name" value="Znf_NHR/GATA"/>
</dbReference>
<dbReference type="InterPro" id="IPR035500">
    <property type="entry name" value="NHR-like_dom_sf"/>
</dbReference>
<dbReference type="Gene3D" id="3.30.50.10">
    <property type="entry name" value="Erythroid Transcription Factor GATA-1, subunit A"/>
    <property type="match status" value="1"/>
</dbReference>
<keyword evidence="2 10" id="KW-0479">Metal-binding</keyword>
<evidence type="ECO:0000256" key="2">
    <source>
        <dbReference type="ARBA" id="ARBA00022723"/>
    </source>
</evidence>
<evidence type="ECO:0000256" key="11">
    <source>
        <dbReference type="SAM" id="MobiDB-lite"/>
    </source>
</evidence>
<dbReference type="Gene3D" id="1.10.565.10">
    <property type="entry name" value="Retinoid X Receptor"/>
    <property type="match status" value="1"/>
</dbReference>
<evidence type="ECO:0008006" key="16">
    <source>
        <dbReference type="Google" id="ProtNLM"/>
    </source>
</evidence>
<dbReference type="Pfam" id="PF00105">
    <property type="entry name" value="zf-C4"/>
    <property type="match status" value="1"/>
</dbReference>
<comment type="caution">
    <text evidence="14">The sequence shown here is derived from an EMBL/GenBank/DDBJ whole genome shotgun (WGS) entry which is preliminary data.</text>
</comment>
<keyword evidence="15" id="KW-1185">Reference proteome</keyword>
<sequence length="704" mass="77986">MAADMRSPNVSVTPINMESYPSPSLANGVTEPPQRTRSAPHPAVMTNGSSDLLDSSDAEVARIDFHSVNMRSKKKRDDIPRPMSWEGELSDGEREGMCVDEGVSTQVPENLSLFQSKQASALDSKESPILRLKQPPMGNYSLHSTPSNSPLLSQRHPVTGTSIFQTIPLLPELPDSAIHSAYSVFSSPNQSPLTQRHITLTPNLSRNNSDASHSSCCSYSSVSVSVSPTQQFSPTHSPIQGRHIHSIHSSPLHHNILYRSLQEDPNVQYAAEHDALDETEDKTNLLHSSLPAQPGISRQQLINSPCPICGDKISGFHYGIFSCESCKGFFKRTVQNRKNYVCLRGAQCPVTVATRKKCPACRFDKCLQCGMKLEAIREDRTRGGRSTYQCSYSLPPSLANHAELRASSTDLRQMGETHPGLTVKLEPPDSGMSSHHKRCALPGSKGVPSLLQEIMDVEHLWHYNETELSKLSSEGHLGKEGSSGAVHNLSTHPLLAGTALAGSTDTNPDFVANLCNIADHRLYKIVKWCKSLPLFKNISIDDQICLLINSWCELLLFSCCFRSMTSPGEIRVSLGKSINLAQAREMGMQACIERMLNFTEQLRRLRVDQYEYIAMKVIVLLTSDTSELREPEKVRMSQEKALKALQDYTLSHYPESPAKFGELLLRIPELQRTCQVGKEMLTIKSKDGDGPSFNLLMELLRGDH</sequence>
<evidence type="ECO:0000256" key="10">
    <source>
        <dbReference type="RuleBase" id="RU004334"/>
    </source>
</evidence>
<keyword evidence="3 10" id="KW-0863">Zinc-finger</keyword>
<dbReference type="SMART" id="SM00430">
    <property type="entry name" value="HOLI"/>
    <property type="match status" value="1"/>
</dbReference>
<dbReference type="FunFam" id="3.30.50.10:FF:000037">
    <property type="entry name" value="Nuclear hormone receptor FTZ-F1 beta"/>
    <property type="match status" value="1"/>
</dbReference>
<evidence type="ECO:0000256" key="1">
    <source>
        <dbReference type="ARBA" id="ARBA00004123"/>
    </source>
</evidence>
<dbReference type="AlphaFoldDB" id="A0AAV8VS36"/>
<dbReference type="GO" id="GO:0043565">
    <property type="term" value="F:sequence-specific DNA binding"/>
    <property type="evidence" value="ECO:0007669"/>
    <property type="project" value="InterPro"/>
</dbReference>
<evidence type="ECO:0000256" key="8">
    <source>
        <dbReference type="ARBA" id="ARBA00023170"/>
    </source>
</evidence>
<dbReference type="InterPro" id="IPR001628">
    <property type="entry name" value="Znf_hrmn_rcpt"/>
</dbReference>
<evidence type="ECO:0000256" key="7">
    <source>
        <dbReference type="ARBA" id="ARBA00023163"/>
    </source>
</evidence>
<dbReference type="PROSITE" id="PS00031">
    <property type="entry name" value="NUCLEAR_REC_DBD_1"/>
    <property type="match status" value="1"/>
</dbReference>
<dbReference type="InterPro" id="IPR001723">
    <property type="entry name" value="Nuclear_hrmn_rcpt"/>
</dbReference>
<dbReference type="PANTHER" id="PTHR24086">
    <property type="entry name" value="NUCLEAR RECEPTOR SUBFAMILY 5 GROUP A"/>
    <property type="match status" value="1"/>
</dbReference>
<dbReference type="GO" id="GO:0008270">
    <property type="term" value="F:zinc ion binding"/>
    <property type="evidence" value="ECO:0007669"/>
    <property type="project" value="UniProtKB-KW"/>
</dbReference>
<dbReference type="EMBL" id="JANEYG010000035">
    <property type="protein sequence ID" value="KAJ8917113.1"/>
    <property type="molecule type" value="Genomic_DNA"/>
</dbReference>
<feature type="domain" description="NR LBD" evidence="13">
    <location>
        <begin position="446"/>
        <end position="703"/>
    </location>
</feature>